<dbReference type="AlphaFoldDB" id="A0A183UTN0"/>
<evidence type="ECO:0000313" key="4">
    <source>
        <dbReference type="WBParaSite" id="TCNE_0001185001-mRNA-1"/>
    </source>
</evidence>
<protein>
    <submittedName>
        <fullName evidence="4">Essential MCU regulator, mitochondrial</fullName>
    </submittedName>
</protein>
<organism evidence="3 4">
    <name type="scientific">Toxocara canis</name>
    <name type="common">Canine roundworm</name>
    <dbReference type="NCBI Taxonomy" id="6265"/>
    <lineage>
        <taxon>Eukaryota</taxon>
        <taxon>Metazoa</taxon>
        <taxon>Ecdysozoa</taxon>
        <taxon>Nematoda</taxon>
        <taxon>Chromadorea</taxon>
        <taxon>Rhabditida</taxon>
        <taxon>Spirurina</taxon>
        <taxon>Ascaridomorpha</taxon>
        <taxon>Ascaridoidea</taxon>
        <taxon>Toxocaridae</taxon>
        <taxon>Toxocara</taxon>
    </lineage>
</organism>
<keyword evidence="3" id="KW-1185">Reference proteome</keyword>
<evidence type="ECO:0000313" key="2">
    <source>
        <dbReference type="EMBL" id="VDM43171.1"/>
    </source>
</evidence>
<evidence type="ECO:0000256" key="1">
    <source>
        <dbReference type="SAM" id="Phobius"/>
    </source>
</evidence>
<keyword evidence="1" id="KW-0812">Transmembrane</keyword>
<feature type="transmembrane region" description="Helical" evidence="1">
    <location>
        <begin position="59"/>
        <end position="77"/>
    </location>
</feature>
<dbReference type="WBParaSite" id="TCNE_0001185001-mRNA-1">
    <property type="protein sequence ID" value="TCNE_0001185001-mRNA-1"/>
    <property type="gene ID" value="TCNE_0001185001"/>
</dbReference>
<reference evidence="4" key="1">
    <citation type="submission" date="2016-06" db="UniProtKB">
        <authorList>
            <consortium name="WormBaseParasite"/>
        </authorList>
    </citation>
    <scope>IDENTIFICATION</scope>
</reference>
<dbReference type="EMBL" id="UYWY01021015">
    <property type="protein sequence ID" value="VDM43171.1"/>
    <property type="molecule type" value="Genomic_DNA"/>
</dbReference>
<keyword evidence="1" id="KW-1133">Transmembrane helix</keyword>
<name>A0A183UTN0_TOXCA</name>
<sequence length="97" mass="10590">MANMITCALLDDDIPVLSATHLVRERVGTRASNVFKPEVTGDPSFLRRAVRFFSGTTEMGAFLFLVLALVIGAGVAYKMGYLDPYLEQIKQANAGNH</sequence>
<proteinExistence type="predicted"/>
<dbReference type="Proteomes" id="UP000050794">
    <property type="component" value="Unassembled WGS sequence"/>
</dbReference>
<evidence type="ECO:0000313" key="3">
    <source>
        <dbReference type="Proteomes" id="UP000050794"/>
    </source>
</evidence>
<gene>
    <name evidence="2" type="ORF">TCNE_LOCUS11850</name>
</gene>
<reference evidence="2 3" key="2">
    <citation type="submission" date="2018-11" db="EMBL/GenBank/DDBJ databases">
        <authorList>
            <consortium name="Pathogen Informatics"/>
        </authorList>
    </citation>
    <scope>NUCLEOTIDE SEQUENCE [LARGE SCALE GENOMIC DNA]</scope>
</reference>
<accession>A0A183UTN0</accession>
<keyword evidence="1" id="KW-0472">Membrane</keyword>